<dbReference type="EMBL" id="BMAU01021368">
    <property type="protein sequence ID" value="GFY23939.1"/>
    <property type="molecule type" value="Genomic_DNA"/>
</dbReference>
<organism evidence="1 2">
    <name type="scientific">Trichonephila clavipes</name>
    <name type="common">Golden silk orbweaver</name>
    <name type="synonym">Nephila clavipes</name>
    <dbReference type="NCBI Taxonomy" id="2585209"/>
    <lineage>
        <taxon>Eukaryota</taxon>
        <taxon>Metazoa</taxon>
        <taxon>Ecdysozoa</taxon>
        <taxon>Arthropoda</taxon>
        <taxon>Chelicerata</taxon>
        <taxon>Arachnida</taxon>
        <taxon>Araneae</taxon>
        <taxon>Araneomorphae</taxon>
        <taxon>Entelegynae</taxon>
        <taxon>Araneoidea</taxon>
        <taxon>Nephilidae</taxon>
        <taxon>Trichonephila</taxon>
    </lineage>
</organism>
<evidence type="ECO:0000313" key="2">
    <source>
        <dbReference type="Proteomes" id="UP000887159"/>
    </source>
</evidence>
<dbReference type="AlphaFoldDB" id="A0A8X6VWV5"/>
<proteinExistence type="predicted"/>
<sequence>MQSSPLRASKTRDFLLHDRTAPRSVTFSLQNTAVTLPRRVIQTNLSTWMDRIGTRDVSKRHNRRHYEQLSDFERRRILSLTESGWSNRRVGHRVGRSDMAVARFWLQWITKGLVYLRGGSGVV</sequence>
<evidence type="ECO:0008006" key="3">
    <source>
        <dbReference type="Google" id="ProtNLM"/>
    </source>
</evidence>
<comment type="caution">
    <text evidence="1">The sequence shown here is derived from an EMBL/GenBank/DDBJ whole genome shotgun (WGS) entry which is preliminary data.</text>
</comment>
<dbReference type="Proteomes" id="UP000887159">
    <property type="component" value="Unassembled WGS sequence"/>
</dbReference>
<dbReference type="Gene3D" id="1.10.10.60">
    <property type="entry name" value="Homeodomain-like"/>
    <property type="match status" value="1"/>
</dbReference>
<accession>A0A8X6VWV5</accession>
<protein>
    <recommendedName>
        <fullName evidence="3">Transposase IS30-like HTH domain-containing protein</fullName>
    </recommendedName>
</protein>
<reference evidence="1" key="1">
    <citation type="submission" date="2020-08" db="EMBL/GenBank/DDBJ databases">
        <title>Multicomponent nature underlies the extraordinary mechanical properties of spider dragline silk.</title>
        <authorList>
            <person name="Kono N."/>
            <person name="Nakamura H."/>
            <person name="Mori M."/>
            <person name="Yoshida Y."/>
            <person name="Ohtoshi R."/>
            <person name="Malay A.D."/>
            <person name="Moran D.A.P."/>
            <person name="Tomita M."/>
            <person name="Numata K."/>
            <person name="Arakawa K."/>
        </authorList>
    </citation>
    <scope>NUCLEOTIDE SEQUENCE</scope>
</reference>
<gene>
    <name evidence="1" type="ORF">TNCV_4896201</name>
</gene>
<evidence type="ECO:0000313" key="1">
    <source>
        <dbReference type="EMBL" id="GFY23939.1"/>
    </source>
</evidence>
<keyword evidence="2" id="KW-1185">Reference proteome</keyword>
<name>A0A8X6VWV5_TRICX</name>